<reference evidence="1 2" key="1">
    <citation type="submission" date="2019-04" db="EMBL/GenBank/DDBJ databases">
        <title>Pedobacter sp. RP-3-22 sp. nov., isolated from Arctic soil.</title>
        <authorList>
            <person name="Dahal R.H."/>
            <person name="Kim D.-U."/>
        </authorList>
    </citation>
    <scope>NUCLEOTIDE SEQUENCE [LARGE SCALE GENOMIC DNA]</scope>
    <source>
        <strain evidence="1 2">RP-3-22</strain>
    </source>
</reference>
<name>A0A4U1CT33_9SPHI</name>
<keyword evidence="2" id="KW-1185">Reference proteome</keyword>
<comment type="caution">
    <text evidence="1">The sequence shown here is derived from an EMBL/GenBank/DDBJ whole genome shotgun (WGS) entry which is preliminary data.</text>
</comment>
<gene>
    <name evidence="1" type="ORF">FA048_01385</name>
</gene>
<evidence type="ECO:0000313" key="2">
    <source>
        <dbReference type="Proteomes" id="UP000309488"/>
    </source>
</evidence>
<organism evidence="1 2">
    <name type="scientific">Pedobacter polaris</name>
    <dbReference type="NCBI Taxonomy" id="2571273"/>
    <lineage>
        <taxon>Bacteria</taxon>
        <taxon>Pseudomonadati</taxon>
        <taxon>Bacteroidota</taxon>
        <taxon>Sphingobacteriia</taxon>
        <taxon>Sphingobacteriales</taxon>
        <taxon>Sphingobacteriaceae</taxon>
        <taxon>Pedobacter</taxon>
    </lineage>
</organism>
<evidence type="ECO:0000313" key="1">
    <source>
        <dbReference type="EMBL" id="TKC12301.1"/>
    </source>
</evidence>
<dbReference type="RefSeq" id="WP_136838215.1">
    <property type="nucleotide sequence ID" value="NZ_SWBR01000001.1"/>
</dbReference>
<dbReference type="AlphaFoldDB" id="A0A4U1CT33"/>
<dbReference type="OrthoDB" id="769330at2"/>
<dbReference type="Proteomes" id="UP000309488">
    <property type="component" value="Unassembled WGS sequence"/>
</dbReference>
<sequence>MSLKVTPNTLIIKHSKILMLVFSLLCSSIYSYAQKDKKNVYFLVDTLNIPKNLRSIEIKDGYEVGYTFFCMCLPAIDQSRPYDNLIYTFLNSKSAKLNLTDKKPNVSYISWKEFLNLATRPKFFEDNYNLYITEALPDNKYRTNKVELRRISITNTTQKIEN</sequence>
<accession>A0A4U1CT33</accession>
<dbReference type="EMBL" id="SWBR01000001">
    <property type="protein sequence ID" value="TKC12301.1"/>
    <property type="molecule type" value="Genomic_DNA"/>
</dbReference>
<proteinExistence type="predicted"/>
<protein>
    <submittedName>
        <fullName evidence="1">Uncharacterized protein</fullName>
    </submittedName>
</protein>